<dbReference type="SUPFAM" id="SSF52922">
    <property type="entry name" value="TK C-terminal domain-like"/>
    <property type="match status" value="1"/>
</dbReference>
<keyword evidence="4" id="KW-1185">Reference proteome</keyword>
<dbReference type="InterPro" id="IPR029061">
    <property type="entry name" value="THDP-binding"/>
</dbReference>
<dbReference type="Gene3D" id="3.40.50.970">
    <property type="match status" value="1"/>
</dbReference>
<accession>A0ABN1TGS3</accession>
<dbReference type="InterPro" id="IPR005475">
    <property type="entry name" value="Transketolase-like_Pyr-bd"/>
</dbReference>
<organism evidence="3 4">
    <name type="scientific">Kitasatospora arboriphila</name>
    <dbReference type="NCBI Taxonomy" id="258052"/>
    <lineage>
        <taxon>Bacteria</taxon>
        <taxon>Bacillati</taxon>
        <taxon>Actinomycetota</taxon>
        <taxon>Actinomycetes</taxon>
        <taxon>Kitasatosporales</taxon>
        <taxon>Streptomycetaceae</taxon>
        <taxon>Kitasatospora</taxon>
    </lineage>
</organism>
<dbReference type="Gene3D" id="3.40.50.920">
    <property type="match status" value="1"/>
</dbReference>
<dbReference type="InterPro" id="IPR051157">
    <property type="entry name" value="PDH/Transketolase"/>
</dbReference>
<feature type="compositionally biased region" description="Low complexity" evidence="1">
    <location>
        <begin position="1"/>
        <end position="17"/>
    </location>
</feature>
<evidence type="ECO:0000313" key="3">
    <source>
        <dbReference type="EMBL" id="GAA1083411.1"/>
    </source>
</evidence>
<dbReference type="SMART" id="SM00861">
    <property type="entry name" value="Transket_pyr"/>
    <property type="match status" value="1"/>
</dbReference>
<protein>
    <submittedName>
        <fullName evidence="3">Transketolase family protein</fullName>
    </submittedName>
</protein>
<sequence length="351" mass="35922">MSWSALATAPPQQTPSQQAPPPEAPSLQAPSAGPTPPEATRTAYRDRLLALLPTDPRLICLDTDTGLFGADQVAAAGRQYLDLGIAEHNLMGIAAGLAASGRMPFVNTMAAFAATRALEAVKIDIAYTGLPVRIMATHGGLAAGHLGPTHQALEDLAVMRALPGMTVVVPADAAQAAAFVDRSLDLPGPLYVRLGRKATPALPAGTPPPVPGRAQTLRRGRDAVLAACGPYPVQACLAAAAELAAEGVECTVLNVHTLRPFDTAALVEAADHSGLVVTVEEHWRSGGLGGAVAEALAEAAPARVLRIGMPDTFTDTVGGHEHLLAHYGITPARVACTVRGALGLGPAPAID</sequence>
<dbReference type="Proteomes" id="UP001499987">
    <property type="component" value="Unassembled WGS sequence"/>
</dbReference>
<dbReference type="Pfam" id="PF02779">
    <property type="entry name" value="Transket_pyr"/>
    <property type="match status" value="1"/>
</dbReference>
<dbReference type="CDD" id="cd07033">
    <property type="entry name" value="TPP_PYR_DXS_TK_like"/>
    <property type="match status" value="1"/>
</dbReference>
<dbReference type="InterPro" id="IPR033248">
    <property type="entry name" value="Transketolase_C"/>
</dbReference>
<dbReference type="EMBL" id="BAAALD010000022">
    <property type="protein sequence ID" value="GAA1083411.1"/>
    <property type="molecule type" value="Genomic_DNA"/>
</dbReference>
<dbReference type="PANTHER" id="PTHR43825">
    <property type="entry name" value="PYRUVATE DEHYDROGENASE E1 COMPONENT"/>
    <property type="match status" value="1"/>
</dbReference>
<dbReference type="RefSeq" id="WP_344623941.1">
    <property type="nucleotide sequence ID" value="NZ_BAAALD010000022.1"/>
</dbReference>
<reference evidence="3 4" key="1">
    <citation type="journal article" date="2019" name="Int. J. Syst. Evol. Microbiol.">
        <title>The Global Catalogue of Microorganisms (GCM) 10K type strain sequencing project: providing services to taxonomists for standard genome sequencing and annotation.</title>
        <authorList>
            <consortium name="The Broad Institute Genomics Platform"/>
            <consortium name="The Broad Institute Genome Sequencing Center for Infectious Disease"/>
            <person name="Wu L."/>
            <person name="Ma J."/>
        </authorList>
    </citation>
    <scope>NUCLEOTIDE SEQUENCE [LARGE SCALE GENOMIC DNA]</scope>
    <source>
        <strain evidence="3 4">JCM 13002</strain>
    </source>
</reference>
<dbReference type="SUPFAM" id="SSF52518">
    <property type="entry name" value="Thiamin diphosphate-binding fold (THDP-binding)"/>
    <property type="match status" value="1"/>
</dbReference>
<name>A0ABN1TGS3_9ACTN</name>
<dbReference type="InterPro" id="IPR009014">
    <property type="entry name" value="Transketo_C/PFOR_II"/>
</dbReference>
<feature type="region of interest" description="Disordered" evidence="1">
    <location>
        <begin position="1"/>
        <end position="39"/>
    </location>
</feature>
<proteinExistence type="predicted"/>
<dbReference type="Pfam" id="PF02780">
    <property type="entry name" value="Transketolase_C"/>
    <property type="match status" value="1"/>
</dbReference>
<evidence type="ECO:0000313" key="4">
    <source>
        <dbReference type="Proteomes" id="UP001499987"/>
    </source>
</evidence>
<evidence type="ECO:0000256" key="1">
    <source>
        <dbReference type="SAM" id="MobiDB-lite"/>
    </source>
</evidence>
<feature type="domain" description="Transketolase-like pyrimidine-binding" evidence="2">
    <location>
        <begin position="38"/>
        <end position="201"/>
    </location>
</feature>
<evidence type="ECO:0000259" key="2">
    <source>
        <dbReference type="SMART" id="SM00861"/>
    </source>
</evidence>
<comment type="caution">
    <text evidence="3">The sequence shown here is derived from an EMBL/GenBank/DDBJ whole genome shotgun (WGS) entry which is preliminary data.</text>
</comment>
<gene>
    <name evidence="3" type="ORF">GCM10009663_28360</name>
</gene>
<dbReference type="PANTHER" id="PTHR43825:SF5">
    <property type="entry name" value="HYPOTHETICAL TRANSKETOLASE FAMILY PROTEIN"/>
    <property type="match status" value="1"/>
</dbReference>